<keyword evidence="3" id="KW-0863">Zinc-finger</keyword>
<proteinExistence type="predicted"/>
<evidence type="ECO:0000256" key="4">
    <source>
        <dbReference type="ARBA" id="ARBA00022833"/>
    </source>
</evidence>
<evidence type="ECO:0000313" key="7">
    <source>
        <dbReference type="EMBL" id="GAU99733.1"/>
    </source>
</evidence>
<comment type="subcellular location">
    <subcellularLocation>
        <location evidence="1">Nucleus</location>
    </subcellularLocation>
</comment>
<evidence type="ECO:0008006" key="9">
    <source>
        <dbReference type="Google" id="ProtNLM"/>
    </source>
</evidence>
<evidence type="ECO:0000256" key="5">
    <source>
        <dbReference type="ARBA" id="ARBA00023242"/>
    </source>
</evidence>
<accession>A0A1D1VLE4</accession>
<comment type="caution">
    <text evidence="7">The sequence shown here is derived from an EMBL/GenBank/DDBJ whole genome shotgun (WGS) entry which is preliminary data.</text>
</comment>
<sequence>MVDFKALILAMVYRKYSAHSVLSRMKTIEKVFGRRTSLEAELRRHEEEDAERERDRAELYGEEDVQAPSPAASSISTAPNTTSKKRKAAEDIERRAPVFQHWTHDAVRKKSCCKYCKKEYADSNSNTPLSKHKKKAHLNVLEGKSAKERVPDRCRKMDREAGCGVPTISKKAKREKDDKLTRLIVKCSLPFSMVDYKEFVEFVKALNPSYVVPSRNTLKSWLIDDFEKYKEGTFIFPSGAGSVMIVCEKRAT</sequence>
<dbReference type="GO" id="GO:0005634">
    <property type="term" value="C:nucleus"/>
    <property type="evidence" value="ECO:0007669"/>
    <property type="project" value="UniProtKB-SubCell"/>
</dbReference>
<name>A0A1D1VLE4_RAMVA</name>
<reference evidence="7 8" key="1">
    <citation type="journal article" date="2016" name="Nat. Commun.">
        <title>Extremotolerant tardigrade genome and improved radiotolerance of human cultured cells by tardigrade-unique protein.</title>
        <authorList>
            <person name="Hashimoto T."/>
            <person name="Horikawa D.D."/>
            <person name="Saito Y."/>
            <person name="Kuwahara H."/>
            <person name="Kozuka-Hata H."/>
            <person name="Shin-I T."/>
            <person name="Minakuchi Y."/>
            <person name="Ohishi K."/>
            <person name="Motoyama A."/>
            <person name="Aizu T."/>
            <person name="Enomoto A."/>
            <person name="Kondo K."/>
            <person name="Tanaka S."/>
            <person name="Hara Y."/>
            <person name="Koshikawa S."/>
            <person name="Sagara H."/>
            <person name="Miura T."/>
            <person name="Yokobori S."/>
            <person name="Miyagawa K."/>
            <person name="Suzuki Y."/>
            <person name="Kubo T."/>
            <person name="Oyama M."/>
            <person name="Kohara Y."/>
            <person name="Fujiyama A."/>
            <person name="Arakawa K."/>
            <person name="Katayama T."/>
            <person name="Toyoda A."/>
            <person name="Kunieda T."/>
        </authorList>
    </citation>
    <scope>NUCLEOTIDE SEQUENCE [LARGE SCALE GENOMIC DNA]</scope>
    <source>
        <strain evidence="7 8">YOKOZUNA-1</strain>
    </source>
</reference>
<feature type="compositionally biased region" description="Basic and acidic residues" evidence="6">
    <location>
        <begin position="42"/>
        <end position="59"/>
    </location>
</feature>
<dbReference type="SUPFAM" id="SSF140996">
    <property type="entry name" value="Hermes dimerisation domain"/>
    <property type="match status" value="1"/>
</dbReference>
<dbReference type="EMBL" id="BDGG01000005">
    <property type="protein sequence ID" value="GAU99733.1"/>
    <property type="molecule type" value="Genomic_DNA"/>
</dbReference>
<dbReference type="InterPro" id="IPR052035">
    <property type="entry name" value="ZnF_BED_domain_contain"/>
</dbReference>
<dbReference type="AlphaFoldDB" id="A0A1D1VLE4"/>
<gene>
    <name evidence="7" type="primary">RvY_10689-1</name>
    <name evidence="7" type="synonym">RvY_10689.1</name>
    <name evidence="7" type="ORF">RvY_10689</name>
</gene>
<dbReference type="PANTHER" id="PTHR46481">
    <property type="entry name" value="ZINC FINGER BED DOMAIN-CONTAINING PROTEIN 4"/>
    <property type="match status" value="1"/>
</dbReference>
<keyword evidence="4" id="KW-0862">Zinc</keyword>
<feature type="compositionally biased region" description="Low complexity" evidence="6">
    <location>
        <begin position="67"/>
        <end position="82"/>
    </location>
</feature>
<keyword evidence="2" id="KW-0479">Metal-binding</keyword>
<evidence type="ECO:0000256" key="3">
    <source>
        <dbReference type="ARBA" id="ARBA00022771"/>
    </source>
</evidence>
<keyword evidence="5" id="KW-0539">Nucleus</keyword>
<keyword evidence="8" id="KW-1185">Reference proteome</keyword>
<evidence type="ECO:0000256" key="1">
    <source>
        <dbReference type="ARBA" id="ARBA00004123"/>
    </source>
</evidence>
<protein>
    <recommendedName>
        <fullName evidence="9">BED-type domain-containing protein</fullName>
    </recommendedName>
</protein>
<feature type="region of interest" description="Disordered" evidence="6">
    <location>
        <begin position="42"/>
        <end position="91"/>
    </location>
</feature>
<dbReference type="Proteomes" id="UP000186922">
    <property type="component" value="Unassembled WGS sequence"/>
</dbReference>
<evidence type="ECO:0000256" key="6">
    <source>
        <dbReference type="SAM" id="MobiDB-lite"/>
    </source>
</evidence>
<dbReference type="GO" id="GO:0008270">
    <property type="term" value="F:zinc ion binding"/>
    <property type="evidence" value="ECO:0007669"/>
    <property type="project" value="UniProtKB-KW"/>
</dbReference>
<organism evidence="7 8">
    <name type="scientific">Ramazzottius varieornatus</name>
    <name type="common">Water bear</name>
    <name type="synonym">Tardigrade</name>
    <dbReference type="NCBI Taxonomy" id="947166"/>
    <lineage>
        <taxon>Eukaryota</taxon>
        <taxon>Metazoa</taxon>
        <taxon>Ecdysozoa</taxon>
        <taxon>Tardigrada</taxon>
        <taxon>Eutardigrada</taxon>
        <taxon>Parachela</taxon>
        <taxon>Hypsibioidea</taxon>
        <taxon>Ramazzottiidae</taxon>
        <taxon>Ramazzottius</taxon>
    </lineage>
</organism>
<evidence type="ECO:0000313" key="8">
    <source>
        <dbReference type="Proteomes" id="UP000186922"/>
    </source>
</evidence>
<dbReference type="OrthoDB" id="1607513at2759"/>
<evidence type="ECO:0000256" key="2">
    <source>
        <dbReference type="ARBA" id="ARBA00022723"/>
    </source>
</evidence>
<dbReference type="PANTHER" id="PTHR46481:SF10">
    <property type="entry name" value="ZINC FINGER BED DOMAIN-CONTAINING PROTEIN 39"/>
    <property type="match status" value="1"/>
</dbReference>